<dbReference type="Gene3D" id="3.40.710.10">
    <property type="entry name" value="DD-peptidase/beta-lactamase superfamily"/>
    <property type="match status" value="1"/>
</dbReference>
<feature type="domain" description="Beta-lactamase-related" evidence="2">
    <location>
        <begin position="38"/>
        <end position="372"/>
    </location>
</feature>
<organism evidence="3 4">
    <name type="scientific">Hyunsoonleella aestuarii</name>
    <dbReference type="NCBI Taxonomy" id="912802"/>
    <lineage>
        <taxon>Bacteria</taxon>
        <taxon>Pseudomonadati</taxon>
        <taxon>Bacteroidota</taxon>
        <taxon>Flavobacteriia</taxon>
        <taxon>Flavobacteriales</taxon>
        <taxon>Flavobacteriaceae</taxon>
    </lineage>
</organism>
<protein>
    <submittedName>
        <fullName evidence="3">Serine hydrolase domain-containing protein</fullName>
    </submittedName>
</protein>
<reference evidence="4" key="1">
    <citation type="journal article" date="2019" name="Int. J. Syst. Evol. Microbiol.">
        <title>The Global Catalogue of Microorganisms (GCM) 10K type strain sequencing project: providing services to taxonomists for standard genome sequencing and annotation.</title>
        <authorList>
            <consortium name="The Broad Institute Genomics Platform"/>
            <consortium name="The Broad Institute Genome Sequencing Center for Infectious Disease"/>
            <person name="Wu L."/>
            <person name="Ma J."/>
        </authorList>
    </citation>
    <scope>NUCLEOTIDE SEQUENCE [LARGE SCALE GENOMIC DNA]</scope>
    <source>
        <strain evidence="4">JCM 17452</strain>
    </source>
</reference>
<sequence>MKNLNYCSLGILLCLFINTSIFAQKTKRHKQLLETLNKTLAENNIPGLCFSIIYENGTSEDYAAGFSDIENKIPLSKTNTLFSGSIGKTYAAALIMQLVDKGTVNLKEKYTSYFPEVVWLHKLPNMKDITVEMLLQHTSGLPRYVLKTEVWKTLHKNPNKIWTYKDRLSFIFGDDPVHEAGKSWSYSDTNYILLGMLIEKVTSNNYYDMVKSKLLNPHELSNTHPSLTRSIPNLATGYSKLPETFYAPRKTVENGEYFINPQLEWTGGGMASTTSDLAKWVKLYYEGSLFSKSTLKHITTPNPNGTNVENKSSYGMGSFIYESKLGQAYGHTGFMPGFNSIFIYYPGKKIAAALQFNCDYASSVLSMNDLIDNLVLITIKE</sequence>
<accession>A0ABP8EAQ5</accession>
<evidence type="ECO:0000256" key="1">
    <source>
        <dbReference type="SAM" id="SignalP"/>
    </source>
</evidence>
<name>A0ABP8EAQ5_9FLAO</name>
<proteinExistence type="predicted"/>
<keyword evidence="1" id="KW-0732">Signal</keyword>
<evidence type="ECO:0000259" key="2">
    <source>
        <dbReference type="Pfam" id="PF00144"/>
    </source>
</evidence>
<dbReference type="SUPFAM" id="SSF56601">
    <property type="entry name" value="beta-lactamase/transpeptidase-like"/>
    <property type="match status" value="1"/>
</dbReference>
<feature type="signal peptide" evidence="1">
    <location>
        <begin position="1"/>
        <end position="23"/>
    </location>
</feature>
<dbReference type="InterPro" id="IPR050491">
    <property type="entry name" value="AmpC-like"/>
</dbReference>
<dbReference type="InterPro" id="IPR012338">
    <property type="entry name" value="Beta-lactam/transpept-like"/>
</dbReference>
<dbReference type="PANTHER" id="PTHR46825">
    <property type="entry name" value="D-ALANYL-D-ALANINE-CARBOXYPEPTIDASE/ENDOPEPTIDASE AMPH"/>
    <property type="match status" value="1"/>
</dbReference>
<keyword evidence="3" id="KW-0378">Hydrolase</keyword>
<dbReference type="Pfam" id="PF00144">
    <property type="entry name" value="Beta-lactamase"/>
    <property type="match status" value="1"/>
</dbReference>
<dbReference type="GO" id="GO:0016787">
    <property type="term" value="F:hydrolase activity"/>
    <property type="evidence" value="ECO:0007669"/>
    <property type="project" value="UniProtKB-KW"/>
</dbReference>
<keyword evidence="4" id="KW-1185">Reference proteome</keyword>
<dbReference type="InterPro" id="IPR001466">
    <property type="entry name" value="Beta-lactam-related"/>
</dbReference>
<dbReference type="RefSeq" id="WP_170180957.1">
    <property type="nucleotide sequence ID" value="NZ_BAABAV010000001.1"/>
</dbReference>
<gene>
    <name evidence="3" type="ORF">GCM10022257_12490</name>
</gene>
<dbReference type="Proteomes" id="UP001500027">
    <property type="component" value="Unassembled WGS sequence"/>
</dbReference>
<dbReference type="PANTHER" id="PTHR46825:SF7">
    <property type="entry name" value="D-ALANYL-D-ALANINE CARBOXYPEPTIDASE"/>
    <property type="match status" value="1"/>
</dbReference>
<comment type="caution">
    <text evidence="3">The sequence shown here is derived from an EMBL/GenBank/DDBJ whole genome shotgun (WGS) entry which is preliminary data.</text>
</comment>
<evidence type="ECO:0000313" key="4">
    <source>
        <dbReference type="Proteomes" id="UP001500027"/>
    </source>
</evidence>
<feature type="chain" id="PRO_5045754715" evidence="1">
    <location>
        <begin position="24"/>
        <end position="381"/>
    </location>
</feature>
<dbReference type="EMBL" id="BAABAV010000001">
    <property type="protein sequence ID" value="GAA4269148.1"/>
    <property type="molecule type" value="Genomic_DNA"/>
</dbReference>
<evidence type="ECO:0000313" key="3">
    <source>
        <dbReference type="EMBL" id="GAA4269148.1"/>
    </source>
</evidence>